<dbReference type="AlphaFoldDB" id="A0A9W7DAM1"/>
<reference evidence="1" key="1">
    <citation type="submission" date="2023-04" db="EMBL/GenBank/DDBJ databases">
        <title>Phytophthora lilii NBRC 32176.</title>
        <authorList>
            <person name="Ichikawa N."/>
            <person name="Sato H."/>
            <person name="Tonouchi N."/>
        </authorList>
    </citation>
    <scope>NUCLEOTIDE SEQUENCE</scope>
    <source>
        <strain evidence="1">NBRC 32176</strain>
    </source>
</reference>
<proteinExistence type="predicted"/>
<accession>A0A9W7DAM1</accession>
<comment type="caution">
    <text evidence="1">The sequence shown here is derived from an EMBL/GenBank/DDBJ whole genome shotgun (WGS) entry which is preliminary data.</text>
</comment>
<keyword evidence="2" id="KW-1185">Reference proteome</keyword>
<dbReference type="EMBL" id="BSXW01012516">
    <property type="protein sequence ID" value="GMF65904.1"/>
    <property type="molecule type" value="Genomic_DNA"/>
</dbReference>
<dbReference type="Proteomes" id="UP001165083">
    <property type="component" value="Unassembled WGS sequence"/>
</dbReference>
<evidence type="ECO:0000313" key="1">
    <source>
        <dbReference type="EMBL" id="GMF65904.1"/>
    </source>
</evidence>
<organism evidence="1 2">
    <name type="scientific">Phytophthora lilii</name>
    <dbReference type="NCBI Taxonomy" id="2077276"/>
    <lineage>
        <taxon>Eukaryota</taxon>
        <taxon>Sar</taxon>
        <taxon>Stramenopiles</taxon>
        <taxon>Oomycota</taxon>
        <taxon>Peronosporomycetes</taxon>
        <taxon>Peronosporales</taxon>
        <taxon>Peronosporaceae</taxon>
        <taxon>Phytophthora</taxon>
    </lineage>
</organism>
<evidence type="ECO:0000313" key="2">
    <source>
        <dbReference type="Proteomes" id="UP001165083"/>
    </source>
</evidence>
<name>A0A9W7DAM1_9STRA</name>
<gene>
    <name evidence="1" type="ORF">Plil01_001848800</name>
</gene>
<sequence>MHEDEIDARVVTYFRDFSDLIRSNGFGDILGVGDPAKAGYIECSGATQLGMDLPVAAEVPNGDKLPGYELKDSLAIGWLIFTGPDVSESTHRVT</sequence>
<protein>
    <submittedName>
        <fullName evidence="1">Unnamed protein product</fullName>
    </submittedName>
</protein>